<dbReference type="PANTHER" id="PTHR37490:SF2">
    <property type="match status" value="1"/>
</dbReference>
<dbReference type="AlphaFoldDB" id="A0A8K0W466"/>
<name>A0A8K0W466_9PLEO</name>
<dbReference type="PANTHER" id="PTHR37490">
    <property type="entry name" value="EXPRESSED PROTEIN"/>
    <property type="match status" value="1"/>
</dbReference>
<dbReference type="OrthoDB" id="426718at2759"/>
<proteinExistence type="predicted"/>
<sequence>MVLSSFFMLQIKLGRDRRGGLGRSLQGRQGCADCPDPLKQTSISKPPKRHPPQLSSIYYFQYQSGYLASECRADRSWSGYPSTAMRGRLASAAAAATGLVLIILLFISAPTTWRTTLWAKPKPPVSGHAPYTGWPDPLPWNPPSPKDAGVGTAPDRLIVKIKLENEDTTWLQKLEPGWKNEIIDIKSMYSHAHPKAHRPDKGRVANAYLTWIIENYHNLPETIVFLSPKDSFEQEPLDLRNAIPKIQIPFIQSTGFANLRCPTQKSLTTCNNRALIPDSPPSELRTLEAKMPNVWREWFGQHSEVPERIAAVRGAEFVVSRDQVKKREVERYLKIYTWLNKTIMDDDSAGLVCEWMWHVLFDKATVDCPEKERCECQLYGTCEG</sequence>
<evidence type="ECO:0000313" key="3">
    <source>
        <dbReference type="Proteomes" id="UP000813461"/>
    </source>
</evidence>
<reference evidence="2" key="1">
    <citation type="journal article" date="2021" name="Nat. Commun.">
        <title>Genetic determinants of endophytism in the Arabidopsis root mycobiome.</title>
        <authorList>
            <person name="Mesny F."/>
            <person name="Miyauchi S."/>
            <person name="Thiergart T."/>
            <person name="Pickel B."/>
            <person name="Atanasova L."/>
            <person name="Karlsson M."/>
            <person name="Huettel B."/>
            <person name="Barry K.W."/>
            <person name="Haridas S."/>
            <person name="Chen C."/>
            <person name="Bauer D."/>
            <person name="Andreopoulos W."/>
            <person name="Pangilinan J."/>
            <person name="LaButti K."/>
            <person name="Riley R."/>
            <person name="Lipzen A."/>
            <person name="Clum A."/>
            <person name="Drula E."/>
            <person name="Henrissat B."/>
            <person name="Kohler A."/>
            <person name="Grigoriev I.V."/>
            <person name="Martin F.M."/>
            <person name="Hacquard S."/>
        </authorList>
    </citation>
    <scope>NUCLEOTIDE SEQUENCE</scope>
    <source>
        <strain evidence="2">MPI-SDFR-AT-0120</strain>
    </source>
</reference>
<accession>A0A8K0W466</accession>
<feature type="transmembrane region" description="Helical" evidence="1">
    <location>
        <begin position="89"/>
        <end position="107"/>
    </location>
</feature>
<protein>
    <submittedName>
        <fullName evidence="2">Uncharacterized protein</fullName>
    </submittedName>
</protein>
<evidence type="ECO:0000313" key="2">
    <source>
        <dbReference type="EMBL" id="KAH7094598.1"/>
    </source>
</evidence>
<dbReference type="Pfam" id="PF11913">
    <property type="entry name" value="DUF3431"/>
    <property type="match status" value="1"/>
</dbReference>
<dbReference type="EMBL" id="JAGMVJ010000001">
    <property type="protein sequence ID" value="KAH7094598.1"/>
    <property type="molecule type" value="Genomic_DNA"/>
</dbReference>
<keyword evidence="1" id="KW-0812">Transmembrane</keyword>
<comment type="caution">
    <text evidence="2">The sequence shown here is derived from an EMBL/GenBank/DDBJ whole genome shotgun (WGS) entry which is preliminary data.</text>
</comment>
<evidence type="ECO:0000256" key="1">
    <source>
        <dbReference type="SAM" id="Phobius"/>
    </source>
</evidence>
<dbReference type="InterPro" id="IPR021838">
    <property type="entry name" value="DUF3431"/>
</dbReference>
<keyword evidence="1" id="KW-1133">Transmembrane helix</keyword>
<dbReference type="Proteomes" id="UP000813461">
    <property type="component" value="Unassembled WGS sequence"/>
</dbReference>
<keyword evidence="3" id="KW-1185">Reference proteome</keyword>
<keyword evidence="1" id="KW-0472">Membrane</keyword>
<organism evidence="2 3">
    <name type="scientific">Paraphoma chrysanthemicola</name>
    <dbReference type="NCBI Taxonomy" id="798071"/>
    <lineage>
        <taxon>Eukaryota</taxon>
        <taxon>Fungi</taxon>
        <taxon>Dikarya</taxon>
        <taxon>Ascomycota</taxon>
        <taxon>Pezizomycotina</taxon>
        <taxon>Dothideomycetes</taxon>
        <taxon>Pleosporomycetidae</taxon>
        <taxon>Pleosporales</taxon>
        <taxon>Pleosporineae</taxon>
        <taxon>Phaeosphaeriaceae</taxon>
        <taxon>Paraphoma</taxon>
    </lineage>
</organism>
<gene>
    <name evidence="2" type="ORF">FB567DRAFT_510557</name>
</gene>